<comment type="caution">
    <text evidence="1">The sequence shown here is derived from an EMBL/GenBank/DDBJ whole genome shotgun (WGS) entry which is preliminary data.</text>
</comment>
<dbReference type="EMBL" id="FCOF02000049">
    <property type="protein sequence ID" value="SAK89296.1"/>
    <property type="molecule type" value="Genomic_DNA"/>
</dbReference>
<evidence type="ECO:0000313" key="1">
    <source>
        <dbReference type="EMBL" id="SAK89296.1"/>
    </source>
</evidence>
<name>A0A158D513_9BURK</name>
<gene>
    <name evidence="1" type="ORF">AWB75_06151</name>
</gene>
<reference evidence="1" key="1">
    <citation type="submission" date="2016-01" db="EMBL/GenBank/DDBJ databases">
        <authorList>
            <person name="Peeters C."/>
        </authorList>
    </citation>
    <scope>NUCLEOTIDE SEQUENCE [LARGE SCALE GENOMIC DNA]</scope>
    <source>
        <strain evidence="1">LMG 29318</strain>
    </source>
</reference>
<organism evidence="1 2">
    <name type="scientific">Caballeronia catudaia</name>
    <dbReference type="NCBI Taxonomy" id="1777136"/>
    <lineage>
        <taxon>Bacteria</taxon>
        <taxon>Pseudomonadati</taxon>
        <taxon>Pseudomonadota</taxon>
        <taxon>Betaproteobacteria</taxon>
        <taxon>Burkholderiales</taxon>
        <taxon>Burkholderiaceae</taxon>
        <taxon>Caballeronia</taxon>
    </lineage>
</organism>
<keyword evidence="2" id="KW-1185">Reference proteome</keyword>
<protein>
    <submittedName>
        <fullName evidence="1">Uncharacterized protein</fullName>
    </submittedName>
</protein>
<accession>A0A158D513</accession>
<proteinExistence type="predicted"/>
<sequence length="63" mass="7016">MHDTRQQNSKRLTIETEAVHVIDSGRLGLGNRFAHQPRGVTAQAFSALQLPTVCELETELDID</sequence>
<dbReference type="Proteomes" id="UP000054870">
    <property type="component" value="Unassembled WGS sequence"/>
</dbReference>
<evidence type="ECO:0000313" key="2">
    <source>
        <dbReference type="Proteomes" id="UP000054870"/>
    </source>
</evidence>
<dbReference type="AlphaFoldDB" id="A0A158D513"/>